<dbReference type="AlphaFoldDB" id="A0A0F9XL20"/>
<name>A0A0F9XL20_9ZZZZ</name>
<reference evidence="2" key="1">
    <citation type="journal article" date="2015" name="Nature">
        <title>Complex archaea that bridge the gap between prokaryotes and eukaryotes.</title>
        <authorList>
            <person name="Spang A."/>
            <person name="Saw J.H."/>
            <person name="Jorgensen S.L."/>
            <person name="Zaremba-Niedzwiedzka K."/>
            <person name="Martijn J."/>
            <person name="Lind A.E."/>
            <person name="van Eijk R."/>
            <person name="Schleper C."/>
            <person name="Guy L."/>
            <person name="Ettema T.J."/>
        </authorList>
    </citation>
    <scope>NUCLEOTIDE SEQUENCE</scope>
</reference>
<comment type="caution">
    <text evidence="2">The sequence shown here is derived from an EMBL/GenBank/DDBJ whole genome shotgun (WGS) entry which is preliminary data.</text>
</comment>
<accession>A0A0F9XL20</accession>
<dbReference type="EMBL" id="LAZR01000092">
    <property type="protein sequence ID" value="KKN92798.1"/>
    <property type="molecule type" value="Genomic_DNA"/>
</dbReference>
<evidence type="ECO:0000256" key="1">
    <source>
        <dbReference type="SAM" id="Phobius"/>
    </source>
</evidence>
<keyword evidence="1" id="KW-0812">Transmembrane</keyword>
<keyword evidence="1" id="KW-0472">Membrane</keyword>
<dbReference type="Pfam" id="PF18936">
    <property type="entry name" value="DUF5684"/>
    <property type="match status" value="1"/>
</dbReference>
<dbReference type="InterPro" id="IPR043739">
    <property type="entry name" value="DUF5684"/>
</dbReference>
<sequence length="118" mass="12339">MVLMIAGLWKVFVKAGQPGWACLVPVYNGYIVTVEIAKLPILWFILSFVPIVFLIPPFKVGFAVAAKFGKEGGFGIGLIFLPFIFYPILGFGSATYQGAAAAAATPPAPPAPSAPPAA</sequence>
<feature type="transmembrane region" description="Helical" evidence="1">
    <location>
        <begin position="41"/>
        <end position="60"/>
    </location>
</feature>
<feature type="transmembrane region" description="Helical" evidence="1">
    <location>
        <begin position="72"/>
        <end position="89"/>
    </location>
</feature>
<gene>
    <name evidence="2" type="ORF">LCGC14_0205410</name>
</gene>
<proteinExistence type="predicted"/>
<organism evidence="2">
    <name type="scientific">marine sediment metagenome</name>
    <dbReference type="NCBI Taxonomy" id="412755"/>
    <lineage>
        <taxon>unclassified sequences</taxon>
        <taxon>metagenomes</taxon>
        <taxon>ecological metagenomes</taxon>
    </lineage>
</organism>
<keyword evidence="1" id="KW-1133">Transmembrane helix</keyword>
<protein>
    <recommendedName>
        <fullName evidence="3">Signal peptidase I</fullName>
    </recommendedName>
</protein>
<evidence type="ECO:0000313" key="2">
    <source>
        <dbReference type="EMBL" id="KKN92798.1"/>
    </source>
</evidence>
<evidence type="ECO:0008006" key="3">
    <source>
        <dbReference type="Google" id="ProtNLM"/>
    </source>
</evidence>